<name>A0A9P0HQE5_NEZVI</name>
<keyword evidence="6" id="KW-1000">Mitochondrion outer membrane</keyword>
<reference evidence="11" key="1">
    <citation type="submission" date="2022-01" db="EMBL/GenBank/DDBJ databases">
        <authorList>
            <person name="King R."/>
        </authorList>
    </citation>
    <scope>NUCLEOTIDE SEQUENCE</scope>
</reference>
<dbReference type="GO" id="GO:0015288">
    <property type="term" value="F:porin activity"/>
    <property type="evidence" value="ECO:0007669"/>
    <property type="project" value="UniProtKB-KW"/>
</dbReference>
<gene>
    <name evidence="11" type="ORF">NEZAVI_LOCUS14292</name>
</gene>
<proteinExistence type="inferred from homology"/>
<dbReference type="PANTHER" id="PTHR11743">
    <property type="entry name" value="VOLTAGE-DEPENDENT ANION-SELECTIVE CHANNEL"/>
    <property type="match status" value="1"/>
</dbReference>
<dbReference type="InterPro" id="IPR023614">
    <property type="entry name" value="Porin_dom_sf"/>
</dbReference>
<dbReference type="CDD" id="cd07306">
    <property type="entry name" value="Porin3_VDAC"/>
    <property type="match status" value="1"/>
</dbReference>
<evidence type="ECO:0008006" key="13">
    <source>
        <dbReference type="Google" id="ProtNLM"/>
    </source>
</evidence>
<dbReference type="Pfam" id="PF01459">
    <property type="entry name" value="Porin_3"/>
    <property type="match status" value="1"/>
</dbReference>
<dbReference type="AlphaFoldDB" id="A0A9P0HQE5"/>
<comment type="subcellular location">
    <subcellularLocation>
        <location evidence="1">Mitochondrion outer membrane</location>
    </subcellularLocation>
</comment>
<dbReference type="PANTHER" id="PTHR11743:SF70">
    <property type="entry name" value="GH26960P-RELATED"/>
    <property type="match status" value="1"/>
</dbReference>
<evidence type="ECO:0000256" key="9">
    <source>
        <dbReference type="ARBA" id="ARBA00023128"/>
    </source>
</evidence>
<dbReference type="GO" id="GO:0005741">
    <property type="term" value="C:mitochondrial outer membrane"/>
    <property type="evidence" value="ECO:0007669"/>
    <property type="project" value="UniProtKB-SubCell"/>
</dbReference>
<accession>A0A9P0HQE5</accession>
<dbReference type="PRINTS" id="PR00185">
    <property type="entry name" value="EUKARYTPORIN"/>
</dbReference>
<organism evidence="11 12">
    <name type="scientific">Nezara viridula</name>
    <name type="common">Southern green stink bug</name>
    <name type="synonym">Cimex viridulus</name>
    <dbReference type="NCBI Taxonomy" id="85310"/>
    <lineage>
        <taxon>Eukaryota</taxon>
        <taxon>Metazoa</taxon>
        <taxon>Ecdysozoa</taxon>
        <taxon>Arthropoda</taxon>
        <taxon>Hexapoda</taxon>
        <taxon>Insecta</taxon>
        <taxon>Pterygota</taxon>
        <taxon>Neoptera</taxon>
        <taxon>Paraneoptera</taxon>
        <taxon>Hemiptera</taxon>
        <taxon>Heteroptera</taxon>
        <taxon>Panheteroptera</taxon>
        <taxon>Pentatomomorpha</taxon>
        <taxon>Pentatomoidea</taxon>
        <taxon>Pentatomidae</taxon>
        <taxon>Pentatominae</taxon>
        <taxon>Nezara</taxon>
    </lineage>
</organism>
<dbReference type="Gene3D" id="2.40.160.10">
    <property type="entry name" value="Porin"/>
    <property type="match status" value="1"/>
</dbReference>
<evidence type="ECO:0000313" key="11">
    <source>
        <dbReference type="EMBL" id="CAH1406321.1"/>
    </source>
</evidence>
<keyword evidence="9" id="KW-0496">Mitochondrion</keyword>
<keyword evidence="8" id="KW-0626">Porin</keyword>
<dbReference type="GO" id="GO:0008308">
    <property type="term" value="F:voltage-gated monoatomic anion channel activity"/>
    <property type="evidence" value="ECO:0007669"/>
    <property type="project" value="InterPro"/>
</dbReference>
<evidence type="ECO:0000256" key="10">
    <source>
        <dbReference type="ARBA" id="ARBA00023136"/>
    </source>
</evidence>
<evidence type="ECO:0000313" key="12">
    <source>
        <dbReference type="Proteomes" id="UP001152798"/>
    </source>
</evidence>
<evidence type="ECO:0000256" key="7">
    <source>
        <dbReference type="ARBA" id="ARBA00023065"/>
    </source>
</evidence>
<protein>
    <recommendedName>
        <fullName evidence="13">Voltage-dependent anion-selective channel</fullName>
    </recommendedName>
</protein>
<evidence type="ECO:0000256" key="2">
    <source>
        <dbReference type="ARBA" id="ARBA00007780"/>
    </source>
</evidence>
<dbReference type="InterPro" id="IPR027246">
    <property type="entry name" value="Porin_Euk/Tom40"/>
</dbReference>
<keyword evidence="10" id="KW-0472">Membrane</keyword>
<dbReference type="InterPro" id="IPR001925">
    <property type="entry name" value="Porin_Euk"/>
</dbReference>
<dbReference type="FunFam" id="2.40.160.10:FF:000001">
    <property type="entry name" value="Voltage-dependent anion-selective channel protein 2"/>
    <property type="match status" value="1"/>
</dbReference>
<comment type="similarity">
    <text evidence="2">Belongs to the eukaryotic mitochondrial porin family.</text>
</comment>
<sequence length="281" mass="30632">MSPPFYGDLGKNARDVFGKGYHFGLLKLDVKTKTQTGVEFNSGGVSNQETGKVFGNLETKYKFKEYGITFTEKWNTDNVLATEIALTDFCEGAKLSCDTSFVPHSGDKTLRLKAEFKNDTCALNLDSDFKKGGPLLKAGAVLGYAGWLCGASTTFDTSKSKLTQNNFSMGLSTKEFILNTSINDGRVFTGSIYHKVSPKLETAVQLSWASDNNDTDFGIGCKYNLDNESSLRLKVNNQSQIGIGYAQKLREGVTLSLSAQLDGKNFNEGGHKIGLCLELEA</sequence>
<evidence type="ECO:0000256" key="3">
    <source>
        <dbReference type="ARBA" id="ARBA00022448"/>
    </source>
</evidence>
<keyword evidence="12" id="KW-1185">Reference proteome</keyword>
<keyword evidence="4" id="KW-1134">Transmembrane beta strand</keyword>
<keyword evidence="3" id="KW-0813">Transport</keyword>
<keyword evidence="5" id="KW-0812">Transmembrane</keyword>
<evidence type="ECO:0000256" key="1">
    <source>
        <dbReference type="ARBA" id="ARBA00004294"/>
    </source>
</evidence>
<evidence type="ECO:0000256" key="4">
    <source>
        <dbReference type="ARBA" id="ARBA00022452"/>
    </source>
</evidence>
<dbReference type="OrthoDB" id="7827681at2759"/>
<evidence type="ECO:0000256" key="8">
    <source>
        <dbReference type="ARBA" id="ARBA00023114"/>
    </source>
</evidence>
<dbReference type="EMBL" id="OV725082">
    <property type="protein sequence ID" value="CAH1406321.1"/>
    <property type="molecule type" value="Genomic_DNA"/>
</dbReference>
<dbReference type="Proteomes" id="UP001152798">
    <property type="component" value="Chromosome 6"/>
</dbReference>
<evidence type="ECO:0000256" key="6">
    <source>
        <dbReference type="ARBA" id="ARBA00022787"/>
    </source>
</evidence>
<keyword evidence="7" id="KW-0406">Ion transport</keyword>
<evidence type="ECO:0000256" key="5">
    <source>
        <dbReference type="ARBA" id="ARBA00022692"/>
    </source>
</evidence>
<dbReference type="GO" id="GO:0046930">
    <property type="term" value="C:pore complex"/>
    <property type="evidence" value="ECO:0007669"/>
    <property type="project" value="UniProtKB-KW"/>
</dbReference>